<name>A0AAE4ARZ4_9HYPH</name>
<comment type="caution">
    <text evidence="3">The sequence shown here is derived from an EMBL/GenBank/DDBJ whole genome shotgun (WGS) entry which is preliminary data.</text>
</comment>
<comment type="function">
    <text evidence="1">Involved in the assembly of lipopolysaccharide (LPS) at the surface of the outer membrane.</text>
</comment>
<comment type="similarity">
    <text evidence="1">Belongs to the LptD family.</text>
</comment>
<accession>A0AAE4ARZ4</accession>
<dbReference type="GO" id="GO:0015920">
    <property type="term" value="P:lipopolysaccharide transport"/>
    <property type="evidence" value="ECO:0007669"/>
    <property type="project" value="InterPro"/>
</dbReference>
<dbReference type="EMBL" id="JAUSUL010000002">
    <property type="protein sequence ID" value="MDQ0315626.1"/>
    <property type="molecule type" value="Genomic_DNA"/>
</dbReference>
<proteinExistence type="inferred from homology"/>
<keyword evidence="1" id="KW-0998">Cell outer membrane</keyword>
<dbReference type="GO" id="GO:0009279">
    <property type="term" value="C:cell outer membrane"/>
    <property type="evidence" value="ECO:0007669"/>
    <property type="project" value="UniProtKB-SubCell"/>
</dbReference>
<evidence type="ECO:0000259" key="2">
    <source>
        <dbReference type="Pfam" id="PF04453"/>
    </source>
</evidence>
<dbReference type="Gene3D" id="2.60.450.10">
    <property type="entry name" value="Lipopolysaccharide (LPS) transport protein A like domain"/>
    <property type="match status" value="1"/>
</dbReference>
<protein>
    <recommendedName>
        <fullName evidence="1">LPS-assembly protein LptD</fullName>
    </recommendedName>
</protein>
<comment type="caution">
    <text evidence="1">Lacks conserved residue(s) required for the propagation of feature annotation.</text>
</comment>
<dbReference type="InterPro" id="IPR020889">
    <property type="entry name" value="LipoPS_assembly_LptD"/>
</dbReference>
<dbReference type="PANTHER" id="PTHR30189:SF1">
    <property type="entry name" value="LPS-ASSEMBLY PROTEIN LPTD"/>
    <property type="match status" value="1"/>
</dbReference>
<dbReference type="Proteomes" id="UP001229244">
    <property type="component" value="Unassembled WGS sequence"/>
</dbReference>
<dbReference type="GO" id="GO:0043165">
    <property type="term" value="P:Gram-negative-bacterium-type cell outer membrane assembly"/>
    <property type="evidence" value="ECO:0007669"/>
    <property type="project" value="UniProtKB-UniRule"/>
</dbReference>
<reference evidence="3" key="1">
    <citation type="submission" date="2023-07" db="EMBL/GenBank/DDBJ databases">
        <title>Genomic Encyclopedia of Type Strains, Phase IV (KMG-IV): sequencing the most valuable type-strain genomes for metagenomic binning, comparative biology and taxonomic classification.</title>
        <authorList>
            <person name="Goeker M."/>
        </authorList>
    </citation>
    <scope>NUCLEOTIDE SEQUENCE</scope>
    <source>
        <strain evidence="3">DSM 21202</strain>
    </source>
</reference>
<dbReference type="PANTHER" id="PTHR30189">
    <property type="entry name" value="LPS-ASSEMBLY PROTEIN"/>
    <property type="match status" value="1"/>
</dbReference>
<gene>
    <name evidence="1" type="primary">lptD</name>
    <name evidence="3" type="ORF">J2S73_002083</name>
</gene>
<dbReference type="AlphaFoldDB" id="A0AAE4ARZ4"/>
<keyword evidence="1" id="KW-0472">Membrane</keyword>
<dbReference type="InterPro" id="IPR050218">
    <property type="entry name" value="LptD"/>
</dbReference>
<comment type="subunit">
    <text evidence="1">Component of the lipopolysaccharide transport and assembly complex.</text>
</comment>
<keyword evidence="4" id="KW-1185">Reference proteome</keyword>
<comment type="subcellular location">
    <subcellularLocation>
        <location evidence="1">Cell outer membrane</location>
    </subcellularLocation>
</comment>
<keyword evidence="1" id="KW-0732">Signal</keyword>
<dbReference type="RefSeq" id="WP_306885452.1">
    <property type="nucleotide sequence ID" value="NZ_JAUSUL010000002.1"/>
</dbReference>
<dbReference type="GO" id="GO:1990351">
    <property type="term" value="C:transporter complex"/>
    <property type="evidence" value="ECO:0007669"/>
    <property type="project" value="TreeGrafter"/>
</dbReference>
<evidence type="ECO:0000313" key="4">
    <source>
        <dbReference type="Proteomes" id="UP001229244"/>
    </source>
</evidence>
<evidence type="ECO:0000256" key="1">
    <source>
        <dbReference type="HAMAP-Rule" id="MF_01411"/>
    </source>
</evidence>
<organism evidence="3 4">
    <name type="scientific">Amorphus orientalis</name>
    <dbReference type="NCBI Taxonomy" id="649198"/>
    <lineage>
        <taxon>Bacteria</taxon>
        <taxon>Pseudomonadati</taxon>
        <taxon>Pseudomonadota</taxon>
        <taxon>Alphaproteobacteria</taxon>
        <taxon>Hyphomicrobiales</taxon>
        <taxon>Amorphaceae</taxon>
        <taxon>Amorphus</taxon>
    </lineage>
</organism>
<dbReference type="Pfam" id="PF04453">
    <property type="entry name" value="LptD"/>
    <property type="match status" value="1"/>
</dbReference>
<evidence type="ECO:0000313" key="3">
    <source>
        <dbReference type="EMBL" id="MDQ0315626.1"/>
    </source>
</evidence>
<dbReference type="HAMAP" id="MF_01411">
    <property type="entry name" value="LPS_assembly_LptD"/>
    <property type="match status" value="1"/>
</dbReference>
<sequence length="802" mass="88639">MRRILQPGQKASVRRLTSPRRGAGVLLALVLTTALIAPPLALAQDTQEDDLFASAAPAGDSELVLQADELIYDRETDVISAVGNVEMYYNGYTLFANRVKLDRTTGRFTAENGAKLTEPDGNIIVAETISLTDDFRDGFVNSLRIDTPERTRLAAERAEREDGTVTTLHRGVYTACYSCLANPDRPPTWQIKATKIVHDKDKKTITYRGPRFEFWGVPVAYFPYFSHPDPSQKRRSGFLRPAVFYSEDLGAGASIPYYWAPAESWDVTFTATPMSRQGVLLDVEYRQQLRSGEISIRGAGIKQLDPSAFAGTAGDTDYRGAIVGTGRFTINQYWTWGWDAAYFSDVTFASDYAQLWQSTSTSQIFLTGIAGMNYFDARAMAYQVLREDYTYRGVTSPPIGSPFTPTGIDQQEKQPYVHPVVDYKVLSDQPILGGQFSYDMNLTSLTRDETDAIFTTNGQARFRGVAGTFTRTSAKADWRRQLIDPIGQIFTPFVSAQADLFMLDSTDPNVTALADETLVGRAMPTAGVEYRYPWLSAHSWGTQLFEPVAQVIARPDETGIGELPNEDAQSIVFDDTTLFQADKFSGFDRVEGGTRANLGLRYTASTYGGGFLSGLIGQSYQLAGKNSYSAPGILDATEYSGLEDDASDYVASLYLDTNMGLNLSAQGRLDSEDLEPNRFEAQATGVTGPVTSQVIYAFMAAQPDLGITEDRREVQGAANLRFLRNWRLYGRVRYDLEDSGVVRDGFGVGYDDDSMSVSLTFSEDRGGYPTYPVDRTVFFRFGLRTLGDTDLSTGLVNDYLTD</sequence>
<feature type="domain" description="LptD C-terminal" evidence="2">
    <location>
        <begin position="319"/>
        <end position="683"/>
    </location>
</feature>
<dbReference type="InterPro" id="IPR007543">
    <property type="entry name" value="LptD_C"/>
</dbReference>